<proteinExistence type="predicted"/>
<evidence type="ECO:0000313" key="2">
    <source>
        <dbReference type="Proteomes" id="UP000294847"/>
    </source>
</evidence>
<dbReference type="AlphaFoldDB" id="A0A4P7NSK6"/>
<accession>A0A4P7NSK6</accession>
<dbReference type="EMBL" id="CP034209">
    <property type="protein sequence ID" value="QBZ65282.1"/>
    <property type="molecule type" value="Genomic_DNA"/>
</dbReference>
<dbReference type="Proteomes" id="UP000294847">
    <property type="component" value="Chromosome 6"/>
</dbReference>
<sequence length="715" mass="72647">MAAGGFYLGLLVEACSDAWFWSVRQLVTVVASHNDLAAVRRDQRGVPSLVLGVGKRHRDRFRLPRPQTERLRQLHVGHHVLGLQLGELLDAPAVDDEVVQLKDLEPGGRLEREAVRHGGGAIVGDGDVMDALEVCRVVEVELGGVQRRGGAQHPRRVDQPAAHLQRGRHELGAGGGAVVPRQRGARARDAPGQLGGEGGPVPVAAAQRANVQRRDAGDVGRGHGRAALHHVRVLGPGAEDVAAGGRDVGLELQVVGRRPAAEDAGLAAGREVRDPGQGRVSRVQGKVGRHVGAGDQRLDDGVAGLGGDHAQEAARVRGAGRDDGPVVVVHEHVLGAQGLQVFLFAHKVAAGRAADERHGSGQVGGSGGVGAAGVVGVAGVEVEGHDGPAVDLGGKCGGRGKVSRLGGVGHAVAGHGQTVGGGGVVACADGCDGQEVRAGVGVACIVGPVGTVVAGRHGHDDALGDEAGCQDGQGVVGPSGQAADAHGDDVGAVAVGAQPGVDDGGHVGARLGRHDLVGEDGGVGRHAHKLVAGARHDARHVGAVPDARRVERVIVGARSLVTPGVAHKIPSAGDLEAGAEATPERGMLVPDAAVDHGDLDALAQDALGVQPVDARGRVHRVVCGGHVVGKRALVQGLVELDALVAPDVGRTVGRRKGGRLLFAGGLDDGAGEDAGRVERLDHLYGAVDRQVARDDALTENGQDDSSHAQHIDLNL</sequence>
<organism evidence="1 2">
    <name type="scientific">Pyricularia oryzae</name>
    <name type="common">Rice blast fungus</name>
    <name type="synonym">Magnaporthe oryzae</name>
    <dbReference type="NCBI Taxonomy" id="318829"/>
    <lineage>
        <taxon>Eukaryota</taxon>
        <taxon>Fungi</taxon>
        <taxon>Dikarya</taxon>
        <taxon>Ascomycota</taxon>
        <taxon>Pezizomycotina</taxon>
        <taxon>Sordariomycetes</taxon>
        <taxon>Sordariomycetidae</taxon>
        <taxon>Magnaporthales</taxon>
        <taxon>Pyriculariaceae</taxon>
        <taxon>Pyricularia</taxon>
    </lineage>
</organism>
<reference evidence="1 2" key="1">
    <citation type="journal article" date="2019" name="Mol. Biol. Evol.">
        <title>Blast fungal genomes show frequent chromosomal changes, gene gains and losses, and effector gene turnover.</title>
        <authorList>
            <person name="Gomez Luciano L.B."/>
            <person name="Jason Tsai I."/>
            <person name="Chuma I."/>
            <person name="Tosa Y."/>
            <person name="Chen Y.H."/>
            <person name="Li J.Y."/>
            <person name="Li M.Y."/>
            <person name="Jade Lu M.Y."/>
            <person name="Nakayashiki H."/>
            <person name="Li W.H."/>
        </authorList>
    </citation>
    <scope>NUCLEOTIDE SEQUENCE [LARGE SCALE GENOMIC DNA]</scope>
    <source>
        <strain evidence="1">MZ5-1-6</strain>
    </source>
</reference>
<gene>
    <name evidence="1" type="ORF">PoMZ_06989</name>
</gene>
<evidence type="ECO:0000313" key="1">
    <source>
        <dbReference type="EMBL" id="QBZ65282.1"/>
    </source>
</evidence>
<protein>
    <submittedName>
        <fullName evidence="1">Uncharacterized protein</fullName>
    </submittedName>
</protein>
<name>A0A4P7NSK6_PYROR</name>